<comment type="subcellular location">
    <subcellularLocation>
        <location evidence="1">Membrane</location>
    </subcellularLocation>
</comment>
<feature type="transmembrane region" description="Helical" evidence="7">
    <location>
        <begin position="38"/>
        <end position="64"/>
    </location>
</feature>
<keyword evidence="4 7" id="KW-1133">Transmembrane helix</keyword>
<dbReference type="InterPro" id="IPR007593">
    <property type="entry name" value="CD225/Dispanin_fam"/>
</dbReference>
<dbReference type="PANTHER" id="PTHR14948">
    <property type="entry name" value="NG5"/>
    <property type="match status" value="1"/>
</dbReference>
<protein>
    <submittedName>
        <fullName evidence="8">Uncharacterized protein</fullName>
    </submittedName>
</protein>
<evidence type="ECO:0000256" key="3">
    <source>
        <dbReference type="ARBA" id="ARBA00022692"/>
    </source>
</evidence>
<evidence type="ECO:0000256" key="2">
    <source>
        <dbReference type="ARBA" id="ARBA00006843"/>
    </source>
</evidence>
<feature type="region of interest" description="Disordered" evidence="6">
    <location>
        <begin position="89"/>
        <end position="121"/>
    </location>
</feature>
<feature type="transmembrane region" description="Helical" evidence="7">
    <location>
        <begin position="190"/>
        <end position="213"/>
    </location>
</feature>
<accession>A0AAN7NDM0</accession>
<evidence type="ECO:0000256" key="4">
    <source>
        <dbReference type="ARBA" id="ARBA00022989"/>
    </source>
</evidence>
<dbReference type="AlphaFoldDB" id="A0AAN7NDM0"/>
<organism evidence="8 9">
    <name type="scientific">Mycteria americana</name>
    <name type="common">Wood stork</name>
    <dbReference type="NCBI Taxonomy" id="33587"/>
    <lineage>
        <taxon>Eukaryota</taxon>
        <taxon>Metazoa</taxon>
        <taxon>Chordata</taxon>
        <taxon>Craniata</taxon>
        <taxon>Vertebrata</taxon>
        <taxon>Euteleostomi</taxon>
        <taxon>Archelosauria</taxon>
        <taxon>Archosauria</taxon>
        <taxon>Dinosauria</taxon>
        <taxon>Saurischia</taxon>
        <taxon>Theropoda</taxon>
        <taxon>Coelurosauria</taxon>
        <taxon>Aves</taxon>
        <taxon>Neognathae</taxon>
        <taxon>Neoaves</taxon>
        <taxon>Aequornithes</taxon>
        <taxon>Ciconiiformes</taxon>
        <taxon>Ciconiidae</taxon>
        <taxon>Mycteria</taxon>
    </lineage>
</organism>
<name>A0AAN7NDM0_MYCAM</name>
<keyword evidence="5 7" id="KW-0472">Membrane</keyword>
<dbReference type="PANTHER" id="PTHR14948:SF19">
    <property type="entry name" value="TRANSMEMBRANE PROTEIN 233"/>
    <property type="match status" value="1"/>
</dbReference>
<reference evidence="8 9" key="1">
    <citation type="journal article" date="2023" name="J. Hered.">
        <title>Chromosome-level genome of the wood stork (Mycteria americana) provides insight into avian chromosome evolution.</title>
        <authorList>
            <person name="Flamio R. Jr."/>
            <person name="Ramstad K.M."/>
        </authorList>
    </citation>
    <scope>NUCLEOTIDE SEQUENCE [LARGE SCALE GENOMIC DNA]</scope>
    <source>
        <strain evidence="8">JAX WOST 10</strain>
    </source>
</reference>
<keyword evidence="9" id="KW-1185">Reference proteome</keyword>
<feature type="region of interest" description="Disordered" evidence="6">
    <location>
        <begin position="1"/>
        <end position="33"/>
    </location>
</feature>
<evidence type="ECO:0000256" key="7">
    <source>
        <dbReference type="SAM" id="Phobius"/>
    </source>
</evidence>
<sequence>MSALPAGADVKRALENSPETNIEDELPDEPPQPRPKNYLLLSILACFCPAYPVNIVAFVFAVMVSSTPPGARATFGLALGVWRGDLRLPAPARPQPRRSRPVPPGTGRSKAELEEPSGKRASSRLLTTCPWRVWTKLDVCEPGEVTEIAKVNKQLRNCGFNLVYDFIVSEALNSYNQGDIEGSKRLGHNALWVAVASIIIGLVIIGIYCVVHFTTLQSNGSTGITAGDTYVCMEETALTFHFEDLLSAKPTRGFYCCLGEPHLSLTLACYL</sequence>
<gene>
    <name evidence="8" type="ORF">QYF61_026503</name>
</gene>
<dbReference type="Pfam" id="PF04505">
    <property type="entry name" value="CD225"/>
    <property type="match status" value="1"/>
</dbReference>
<comment type="caution">
    <text evidence="8">The sequence shown here is derived from an EMBL/GenBank/DDBJ whole genome shotgun (WGS) entry which is preliminary data.</text>
</comment>
<evidence type="ECO:0000313" key="9">
    <source>
        <dbReference type="Proteomes" id="UP001333110"/>
    </source>
</evidence>
<evidence type="ECO:0000256" key="6">
    <source>
        <dbReference type="SAM" id="MobiDB-lite"/>
    </source>
</evidence>
<comment type="similarity">
    <text evidence="2">Belongs to the CD225/Dispanin family.</text>
</comment>
<dbReference type="EMBL" id="JAUNZN010000013">
    <property type="protein sequence ID" value="KAK4813340.1"/>
    <property type="molecule type" value="Genomic_DNA"/>
</dbReference>
<keyword evidence="3 7" id="KW-0812">Transmembrane</keyword>
<feature type="compositionally biased region" description="Basic and acidic residues" evidence="6">
    <location>
        <begin position="109"/>
        <end position="118"/>
    </location>
</feature>
<evidence type="ECO:0000256" key="1">
    <source>
        <dbReference type="ARBA" id="ARBA00004370"/>
    </source>
</evidence>
<evidence type="ECO:0000313" key="8">
    <source>
        <dbReference type="EMBL" id="KAK4813340.1"/>
    </source>
</evidence>
<dbReference type="InterPro" id="IPR051423">
    <property type="entry name" value="CD225/Dispanin"/>
</dbReference>
<evidence type="ECO:0000256" key="5">
    <source>
        <dbReference type="ARBA" id="ARBA00023136"/>
    </source>
</evidence>
<proteinExistence type="inferred from homology"/>
<dbReference type="GO" id="GO:0016020">
    <property type="term" value="C:membrane"/>
    <property type="evidence" value="ECO:0007669"/>
    <property type="project" value="UniProtKB-SubCell"/>
</dbReference>
<dbReference type="Proteomes" id="UP001333110">
    <property type="component" value="Unassembled WGS sequence"/>
</dbReference>